<feature type="domain" description="Polymerase beta nucleotidyltransferase" evidence="1">
    <location>
        <begin position="19"/>
        <end position="94"/>
    </location>
</feature>
<dbReference type="InterPro" id="IPR041633">
    <property type="entry name" value="Polbeta"/>
</dbReference>
<reference evidence="2" key="1">
    <citation type="journal article" date="2021" name="ISME J.">
        <title>Fine-scale metabolic discontinuity in a stratified prokaryote microbiome of a Red Sea deep halocline.</title>
        <authorList>
            <person name="Michoud G."/>
            <person name="Ngugi D.K."/>
            <person name="Barozzi A."/>
            <person name="Merlino G."/>
            <person name="Calleja M.L."/>
            <person name="Delgado-Huertas A."/>
            <person name="Moran X.A.G."/>
            <person name="Daffonchio D."/>
        </authorList>
    </citation>
    <scope>NUCLEOTIDE SEQUENCE</scope>
    <source>
        <strain evidence="2">SuakinDeep_MAG55_1</strain>
    </source>
</reference>
<evidence type="ECO:0000313" key="3">
    <source>
        <dbReference type="Proteomes" id="UP000722750"/>
    </source>
</evidence>
<proteinExistence type="predicted"/>
<sequence length="94" mass="10911">MRLSEFEQQVIKQSIYVLDEHAKIVLFGSRANDKARGGDIDLLIISDSIEHHHLGQIRWQLWEKLGEQKIDLVLSKRQLLNTFAQLVFEQGITL</sequence>
<name>A0A941W2V4_9BACT</name>
<accession>A0A941W2V4</accession>
<organism evidence="2 3">
    <name type="scientific">Candidatus Scalindua arabica</name>
    <dbReference type="NCBI Taxonomy" id="1127984"/>
    <lineage>
        <taxon>Bacteria</taxon>
        <taxon>Pseudomonadati</taxon>
        <taxon>Planctomycetota</taxon>
        <taxon>Candidatus Brocadiia</taxon>
        <taxon>Candidatus Brocadiales</taxon>
        <taxon>Candidatus Scalinduaceae</taxon>
        <taxon>Candidatus Scalindua</taxon>
    </lineage>
</organism>
<dbReference type="CDD" id="cd05403">
    <property type="entry name" value="NT_KNTase_like"/>
    <property type="match status" value="1"/>
</dbReference>
<evidence type="ECO:0000259" key="1">
    <source>
        <dbReference type="Pfam" id="PF18765"/>
    </source>
</evidence>
<dbReference type="SUPFAM" id="SSF81301">
    <property type="entry name" value="Nucleotidyltransferase"/>
    <property type="match status" value="1"/>
</dbReference>
<dbReference type="Proteomes" id="UP000722750">
    <property type="component" value="Unassembled WGS sequence"/>
</dbReference>
<dbReference type="InterPro" id="IPR043519">
    <property type="entry name" value="NT_sf"/>
</dbReference>
<dbReference type="AlphaFoldDB" id="A0A941W2V4"/>
<evidence type="ECO:0000313" key="2">
    <source>
        <dbReference type="EMBL" id="MBS1258142.1"/>
    </source>
</evidence>
<protein>
    <recommendedName>
        <fullName evidence="1">Polymerase beta nucleotidyltransferase domain-containing protein</fullName>
    </recommendedName>
</protein>
<dbReference type="EMBL" id="JAANXD010000050">
    <property type="protein sequence ID" value="MBS1258142.1"/>
    <property type="molecule type" value="Genomic_DNA"/>
</dbReference>
<gene>
    <name evidence="2" type="ORF">MAG551_01195</name>
</gene>
<dbReference type="Pfam" id="PF18765">
    <property type="entry name" value="Polbeta"/>
    <property type="match status" value="1"/>
</dbReference>
<comment type="caution">
    <text evidence="2">The sequence shown here is derived from an EMBL/GenBank/DDBJ whole genome shotgun (WGS) entry which is preliminary data.</text>
</comment>
<dbReference type="Gene3D" id="3.30.460.10">
    <property type="entry name" value="Beta Polymerase, domain 2"/>
    <property type="match status" value="1"/>
</dbReference>